<dbReference type="InterPro" id="IPR036412">
    <property type="entry name" value="HAD-like_sf"/>
</dbReference>
<keyword evidence="2" id="KW-1185">Reference proteome</keyword>
<dbReference type="CDD" id="cd07505">
    <property type="entry name" value="HAD_BPGM-like"/>
    <property type="match status" value="1"/>
</dbReference>
<protein>
    <recommendedName>
        <fullName evidence="3">Hydrolase</fullName>
    </recommendedName>
</protein>
<evidence type="ECO:0000313" key="2">
    <source>
        <dbReference type="Proteomes" id="UP000011134"/>
    </source>
</evidence>
<dbReference type="InterPro" id="IPR041492">
    <property type="entry name" value="HAD_2"/>
</dbReference>
<name>L8JGL7_9GAMM</name>
<dbReference type="Pfam" id="PF13419">
    <property type="entry name" value="HAD_2"/>
    <property type="match status" value="1"/>
</dbReference>
<dbReference type="SFLD" id="SFLDS00003">
    <property type="entry name" value="Haloacid_Dehalogenase"/>
    <property type="match status" value="1"/>
</dbReference>
<sequence length="213" mass="23652">MKIKAVLFDMDGLIFDTEGICKTSWQNAVSEQGLVLTDDYYQRFIGTQDVQCEQLLVDAFGERLDMARFRLVRDAMLEAERKKGVKFKAGFEDIFSELKGRSLQCALVTSSALPQVEHHFAGSDYLQYFNTIITAEKVENGKPAPDCYRMACEQLDIDPVHCLVLEDSNNGMRAGLDAGCHAVMIPDLLGPDADVAEKATAVIACLSEVKQFL</sequence>
<dbReference type="PANTHER" id="PTHR18901:SF38">
    <property type="entry name" value="PSEUDOURIDINE-5'-PHOSPHATASE"/>
    <property type="match status" value="1"/>
</dbReference>
<dbReference type="InterPro" id="IPR006439">
    <property type="entry name" value="HAD-SF_hydro_IA"/>
</dbReference>
<dbReference type="Gene3D" id="1.10.150.240">
    <property type="entry name" value="Putative phosphatase, domain 2"/>
    <property type="match status" value="1"/>
</dbReference>
<comment type="caution">
    <text evidence="1">The sequence shown here is derived from an EMBL/GenBank/DDBJ whole genome shotgun (WGS) entry which is preliminary data.</text>
</comment>
<dbReference type="EMBL" id="AMZO01000006">
    <property type="protein sequence ID" value="ELR66567.1"/>
    <property type="molecule type" value="Genomic_DNA"/>
</dbReference>
<evidence type="ECO:0008006" key="3">
    <source>
        <dbReference type="Google" id="ProtNLM"/>
    </source>
</evidence>
<dbReference type="Proteomes" id="UP000011134">
    <property type="component" value="Unassembled WGS sequence"/>
</dbReference>
<dbReference type="PANTHER" id="PTHR18901">
    <property type="entry name" value="2-DEOXYGLUCOSE-6-PHOSPHATE PHOSPHATASE 2"/>
    <property type="match status" value="1"/>
</dbReference>
<dbReference type="SUPFAM" id="SSF56784">
    <property type="entry name" value="HAD-like"/>
    <property type="match status" value="1"/>
</dbReference>
<dbReference type="Gene3D" id="3.40.50.1000">
    <property type="entry name" value="HAD superfamily/HAD-like"/>
    <property type="match status" value="1"/>
</dbReference>
<evidence type="ECO:0000313" key="1">
    <source>
        <dbReference type="EMBL" id="ELR66567.1"/>
    </source>
</evidence>
<dbReference type="RefSeq" id="WP_007463320.1">
    <property type="nucleotide sequence ID" value="NZ_AMZO01000006.1"/>
</dbReference>
<gene>
    <name evidence="1" type="ORF">C942_04265</name>
</gene>
<proteinExistence type="predicted"/>
<accession>L8JGL7</accession>
<reference evidence="1 2" key="1">
    <citation type="submission" date="2012-12" db="EMBL/GenBank/DDBJ databases">
        <title>Genome Assembly of Photobacterium sp. AK15.</title>
        <authorList>
            <person name="Khatri I."/>
            <person name="Vaidya B."/>
            <person name="Srinivas T.N.R."/>
            <person name="Subramanian S."/>
            <person name="Pinnaka A."/>
        </authorList>
    </citation>
    <scope>NUCLEOTIDE SEQUENCE [LARGE SCALE GENOMIC DNA]</scope>
    <source>
        <strain evidence="1 2">AK15</strain>
    </source>
</reference>
<dbReference type="InterPro" id="IPR023214">
    <property type="entry name" value="HAD_sf"/>
</dbReference>
<dbReference type="OrthoDB" id="9800058at2"/>
<dbReference type="NCBIfam" id="TIGR01509">
    <property type="entry name" value="HAD-SF-IA-v3"/>
    <property type="match status" value="1"/>
</dbReference>
<dbReference type="SFLD" id="SFLDG01129">
    <property type="entry name" value="C1.5:_HAD__Beta-PGM__Phosphata"/>
    <property type="match status" value="1"/>
</dbReference>
<dbReference type="InterPro" id="IPR023198">
    <property type="entry name" value="PGP-like_dom2"/>
</dbReference>
<dbReference type="PATRIC" id="fig|1056511.3.peg.1095"/>
<dbReference type="AlphaFoldDB" id="L8JGL7"/>
<organism evidence="1 2">
    <name type="scientific">Photobacterium marinum</name>
    <dbReference type="NCBI Taxonomy" id="1056511"/>
    <lineage>
        <taxon>Bacteria</taxon>
        <taxon>Pseudomonadati</taxon>
        <taxon>Pseudomonadota</taxon>
        <taxon>Gammaproteobacteria</taxon>
        <taxon>Vibrionales</taxon>
        <taxon>Vibrionaceae</taxon>
        <taxon>Photobacterium</taxon>
    </lineage>
</organism>